<dbReference type="RefSeq" id="WP_146438294.1">
    <property type="nucleotide sequence ID" value="NZ_SJPL01000001.1"/>
</dbReference>
<proteinExistence type="predicted"/>
<accession>A0A5C5XZH6</accession>
<keyword evidence="2" id="KW-0812">Transmembrane</keyword>
<evidence type="ECO:0000313" key="4">
    <source>
        <dbReference type="Proteomes" id="UP000317238"/>
    </source>
</evidence>
<feature type="transmembrane region" description="Helical" evidence="2">
    <location>
        <begin position="272"/>
        <end position="293"/>
    </location>
</feature>
<comment type="caution">
    <text evidence="3">The sequence shown here is derived from an EMBL/GenBank/DDBJ whole genome shotgun (WGS) entry which is preliminary data.</text>
</comment>
<evidence type="ECO:0000256" key="2">
    <source>
        <dbReference type="SAM" id="Phobius"/>
    </source>
</evidence>
<evidence type="ECO:0008006" key="5">
    <source>
        <dbReference type="Google" id="ProtNLM"/>
    </source>
</evidence>
<organism evidence="3 4">
    <name type="scientific">Crateriforma conspicua</name>
    <dbReference type="NCBI Taxonomy" id="2527996"/>
    <lineage>
        <taxon>Bacteria</taxon>
        <taxon>Pseudomonadati</taxon>
        <taxon>Planctomycetota</taxon>
        <taxon>Planctomycetia</taxon>
        <taxon>Planctomycetales</taxon>
        <taxon>Planctomycetaceae</taxon>
        <taxon>Crateriforma</taxon>
    </lineage>
</organism>
<protein>
    <recommendedName>
        <fullName evidence="5">Phage-related minor tail protein</fullName>
    </recommendedName>
</protein>
<gene>
    <name evidence="3" type="ORF">Pan14r_06450</name>
</gene>
<name>A0A5C5XZH6_9PLAN</name>
<dbReference type="Proteomes" id="UP000317238">
    <property type="component" value="Unassembled WGS sequence"/>
</dbReference>
<reference evidence="3 4" key="1">
    <citation type="submission" date="2019-02" db="EMBL/GenBank/DDBJ databases">
        <title>Deep-cultivation of Planctomycetes and their phenomic and genomic characterization uncovers novel biology.</title>
        <authorList>
            <person name="Wiegand S."/>
            <person name="Jogler M."/>
            <person name="Boedeker C."/>
            <person name="Pinto D."/>
            <person name="Vollmers J."/>
            <person name="Rivas-Marin E."/>
            <person name="Kohn T."/>
            <person name="Peeters S.H."/>
            <person name="Heuer A."/>
            <person name="Rast P."/>
            <person name="Oberbeckmann S."/>
            <person name="Bunk B."/>
            <person name="Jeske O."/>
            <person name="Meyerdierks A."/>
            <person name="Storesund J.E."/>
            <person name="Kallscheuer N."/>
            <person name="Luecker S."/>
            <person name="Lage O.M."/>
            <person name="Pohl T."/>
            <person name="Merkel B.J."/>
            <person name="Hornburger P."/>
            <person name="Mueller R.-W."/>
            <person name="Bruemmer F."/>
            <person name="Labrenz M."/>
            <person name="Spormann A.M."/>
            <person name="Op Den Camp H."/>
            <person name="Overmann J."/>
            <person name="Amann R."/>
            <person name="Jetten M.S.M."/>
            <person name="Mascher T."/>
            <person name="Medema M.H."/>
            <person name="Devos D.P."/>
            <person name="Kaster A.-K."/>
            <person name="Ovreas L."/>
            <person name="Rohde M."/>
            <person name="Galperin M.Y."/>
            <person name="Jogler C."/>
        </authorList>
    </citation>
    <scope>NUCLEOTIDE SEQUENCE [LARGE SCALE GENOMIC DNA]</scope>
    <source>
        <strain evidence="3 4">Pan14r</strain>
    </source>
</reference>
<evidence type="ECO:0000256" key="1">
    <source>
        <dbReference type="SAM" id="MobiDB-lite"/>
    </source>
</evidence>
<keyword evidence="4" id="KW-1185">Reference proteome</keyword>
<feature type="transmembrane region" description="Helical" evidence="2">
    <location>
        <begin position="324"/>
        <end position="346"/>
    </location>
</feature>
<dbReference type="EMBL" id="SJPL01000001">
    <property type="protein sequence ID" value="TWT68400.1"/>
    <property type="molecule type" value="Genomic_DNA"/>
</dbReference>
<evidence type="ECO:0000313" key="3">
    <source>
        <dbReference type="EMBL" id="TWT68400.1"/>
    </source>
</evidence>
<dbReference type="AlphaFoldDB" id="A0A5C5XZH6"/>
<feature type="transmembrane region" description="Helical" evidence="2">
    <location>
        <begin position="300"/>
        <end position="318"/>
    </location>
</feature>
<keyword evidence="2" id="KW-1133">Transmembrane helix</keyword>
<feature type="region of interest" description="Disordered" evidence="1">
    <location>
        <begin position="495"/>
        <end position="514"/>
    </location>
</feature>
<sequence length="639" mass="65679">MSTASVRAGKAFVEISARDKTQKVMKDLERRLKGFGGSIASMGSKMAAVGAAGAAALFVPSIKAASDLEETMNKFNTVFGDSAGEMKKWGDAYAKEVGRSKEQVASFLAGTQDLLKPMGFAGDEAGQMSQQISKLAVDLASFNNMADADTLRDLHAALTGSGEVMKKYGVIVSEAAVKQELLNTGFDPKAATETQKATARLAIIMRGTTDAQGDAIKSSGSFANQMKRLQAISIDLGAAIGKAVLPTITWVVSKMGDAAQVVTDFVAKNQKIVKVAGAAVFALTGLGTGLVTLGGIATMAGIAIGGVSTAITLIGGIISSPLLIVGGILAGVTAGVVALGAAFIYYSGVGGDAIQLVKDGFKGLLSVGKQTLGGITSALMSGNIKDAAKILWAGVRVVFWRGTEKTLYAVIQMATKIRNTLKDVAVWIVQRFTNAFVSISKAIEKAKNFSFSAASETIAAAMGDINTKLSFKGEGSLRKRGDRAQAELDALTAKYKSKEAAPETEEEEDGDISKDKLKAMLQGMAARYNKLQAQMKAMMAQADADAMAKAAEGFGGHGSADINTPAVSAGAADAIDQAAGGSGSSIGGTTSSAAAALIGFSGDKVGERLVSLTEESISTLQSIDENIRVSDIGAGVTIA</sequence>
<dbReference type="OrthoDB" id="291028at2"/>
<keyword evidence="2" id="KW-0472">Membrane</keyword>